<feature type="chain" id="PRO_5015449456" evidence="1">
    <location>
        <begin position="20"/>
        <end position="143"/>
    </location>
</feature>
<evidence type="ECO:0000313" key="3">
    <source>
        <dbReference type="EMBL" id="GGC19711.1"/>
    </source>
</evidence>
<dbReference type="EMBL" id="PYVU01000028">
    <property type="protein sequence ID" value="PTB96992.1"/>
    <property type="molecule type" value="Genomic_DNA"/>
</dbReference>
<dbReference type="InterPro" id="IPR019223">
    <property type="entry name" value="DUF2147"/>
</dbReference>
<dbReference type="Pfam" id="PF09917">
    <property type="entry name" value="DUF2147"/>
    <property type="match status" value="1"/>
</dbReference>
<dbReference type="Proteomes" id="UP000240608">
    <property type="component" value="Unassembled WGS sequence"/>
</dbReference>
<dbReference type="Gene3D" id="2.40.128.520">
    <property type="match status" value="1"/>
</dbReference>
<evidence type="ECO:0000313" key="5">
    <source>
        <dbReference type="Proteomes" id="UP000240608"/>
    </source>
</evidence>
<accession>A0A2T4DT56</accession>
<evidence type="ECO:0000259" key="2">
    <source>
        <dbReference type="Pfam" id="PF09917"/>
    </source>
</evidence>
<organism evidence="4 5">
    <name type="scientific">Marivirga lumbricoides</name>
    <dbReference type="NCBI Taxonomy" id="1046115"/>
    <lineage>
        <taxon>Bacteria</taxon>
        <taxon>Pseudomonadati</taxon>
        <taxon>Bacteroidota</taxon>
        <taxon>Cytophagia</taxon>
        <taxon>Cytophagales</taxon>
        <taxon>Marivirgaceae</taxon>
        <taxon>Marivirga</taxon>
    </lineage>
</organism>
<gene>
    <name evidence="4" type="ORF">C9994_04795</name>
    <name evidence="3" type="ORF">GCM10011506_00950</name>
</gene>
<comment type="caution">
    <text evidence="4">The sequence shown here is derived from an EMBL/GenBank/DDBJ whole genome shotgun (WGS) entry which is preliminary data.</text>
</comment>
<reference evidence="4 5" key="2">
    <citation type="submission" date="2018-03" db="EMBL/GenBank/DDBJ databases">
        <title>Cross-interface Injection: A General Nanoliter Liquid Handling Method Applied to Single Cells Genome Amplification Automated Nanoliter Liquid Handling Applied to Single Cell Multiple Displacement Amplification.</title>
        <authorList>
            <person name="Yun J."/>
            <person name="Xu P."/>
            <person name="Xu J."/>
            <person name="Dai X."/>
            <person name="Wang Y."/>
            <person name="Zheng X."/>
            <person name="Cao C."/>
            <person name="Yi Q."/>
            <person name="Zhu Y."/>
            <person name="Wang L."/>
            <person name="Dong Z."/>
            <person name="Huang Y."/>
            <person name="Huang L."/>
            <person name="Du W."/>
        </authorList>
    </citation>
    <scope>NUCLEOTIDE SEQUENCE [LARGE SCALE GENOMIC DNA]</scope>
    <source>
        <strain evidence="4 5">Z-D1-2</strain>
    </source>
</reference>
<dbReference type="RefSeq" id="WP_188459836.1">
    <property type="nucleotide sequence ID" value="NZ_BAABHU010000001.1"/>
</dbReference>
<keyword evidence="1" id="KW-0732">Signal</keyword>
<protein>
    <submittedName>
        <fullName evidence="4">DUF2147 domain-containing protein</fullName>
    </submittedName>
</protein>
<feature type="signal peptide" evidence="1">
    <location>
        <begin position="1"/>
        <end position="19"/>
    </location>
</feature>
<evidence type="ECO:0000313" key="4">
    <source>
        <dbReference type="EMBL" id="PTB96992.1"/>
    </source>
</evidence>
<name>A0A2T4DT56_9BACT</name>
<evidence type="ECO:0000256" key="1">
    <source>
        <dbReference type="SAM" id="SignalP"/>
    </source>
</evidence>
<reference evidence="3" key="4">
    <citation type="submission" date="2024-05" db="EMBL/GenBank/DDBJ databases">
        <authorList>
            <person name="Sun Q."/>
            <person name="Zhou Y."/>
        </authorList>
    </citation>
    <scope>NUCLEOTIDE SEQUENCE</scope>
    <source>
        <strain evidence="3">CGMCC 1.10832</strain>
    </source>
</reference>
<reference evidence="6" key="3">
    <citation type="journal article" date="2019" name="Int. J. Syst. Evol. Microbiol.">
        <title>The Global Catalogue of Microorganisms (GCM) 10K type strain sequencing project: providing services to taxonomists for standard genome sequencing and annotation.</title>
        <authorList>
            <consortium name="The Broad Institute Genomics Platform"/>
            <consortium name="The Broad Institute Genome Sequencing Center for Infectious Disease"/>
            <person name="Wu L."/>
            <person name="Ma J."/>
        </authorList>
    </citation>
    <scope>NUCLEOTIDE SEQUENCE [LARGE SCALE GENOMIC DNA]</scope>
    <source>
        <strain evidence="6">CGMCC 1.10832</strain>
    </source>
</reference>
<dbReference type="PANTHER" id="PTHR36919:SF3">
    <property type="entry name" value="BLL5882 PROTEIN"/>
    <property type="match status" value="1"/>
</dbReference>
<proteinExistence type="predicted"/>
<keyword evidence="6" id="KW-1185">Reference proteome</keyword>
<reference evidence="3" key="1">
    <citation type="journal article" date="2014" name="Int. J. Syst. Evol. Microbiol.">
        <title>Complete genome of a new Firmicutes species belonging to the dominant human colonic microbiota ('Ruminococcus bicirculans') reveals two chromosomes and a selective capacity to utilize plant glucans.</title>
        <authorList>
            <consortium name="NISC Comparative Sequencing Program"/>
            <person name="Wegmann U."/>
            <person name="Louis P."/>
            <person name="Goesmann A."/>
            <person name="Henrissat B."/>
            <person name="Duncan S.H."/>
            <person name="Flint H.J."/>
        </authorList>
    </citation>
    <scope>NUCLEOTIDE SEQUENCE</scope>
    <source>
        <strain evidence="3">CGMCC 1.10832</strain>
    </source>
</reference>
<dbReference type="EMBL" id="BMEC01000001">
    <property type="protein sequence ID" value="GGC19711.1"/>
    <property type="molecule type" value="Genomic_DNA"/>
</dbReference>
<dbReference type="Proteomes" id="UP000636010">
    <property type="component" value="Unassembled WGS sequence"/>
</dbReference>
<dbReference type="AlphaFoldDB" id="A0A2T4DT56"/>
<sequence>MKKAFILLLLLSIQFSLLAQTDIFGKWKTIDDETGKVKSIVEIYQKDGKAYGKVVKIFRAAGEEQDPICEVCPGDRKNKKIIGLEIIRGMELDKADNEWDDGEILDPQSGKIYDCVIWKEGDKLKVRGYVAFFYRTQTWEKAD</sequence>
<feature type="domain" description="DUF2147" evidence="2">
    <location>
        <begin position="25"/>
        <end position="141"/>
    </location>
</feature>
<evidence type="ECO:0000313" key="6">
    <source>
        <dbReference type="Proteomes" id="UP000636010"/>
    </source>
</evidence>
<dbReference type="PANTHER" id="PTHR36919">
    <property type="entry name" value="BLR1215 PROTEIN"/>
    <property type="match status" value="1"/>
</dbReference>